<proteinExistence type="predicted"/>
<sequence length="223" mass="24583">MSDLQHCTSITYVPATSVVLNVIIHALYGMSSAQYSPPFTALVTAIDQMPYYEIDPKQCVVPSNPLHAQLLSHASTNPLELYALAARHDMYNIAAYASSHLISYPLNTIGDEMAIQIGAVYLKRLLCLHVERSNALRNIILVAPLPHLPTALCPFDAQQSLIRAWATAVSSLAVDARPDLSAAYMRSVFAPLQNRLTCPSCRENFLDRVEDVMLQWSAVKSTI</sequence>
<dbReference type="OrthoDB" id="3265815at2759"/>
<protein>
    <submittedName>
        <fullName evidence="1">Uncharacterized protein</fullName>
    </submittedName>
</protein>
<dbReference type="EMBL" id="MU150279">
    <property type="protein sequence ID" value="KAF9461770.1"/>
    <property type="molecule type" value="Genomic_DNA"/>
</dbReference>
<reference evidence="1" key="1">
    <citation type="submission" date="2020-11" db="EMBL/GenBank/DDBJ databases">
        <authorList>
            <consortium name="DOE Joint Genome Institute"/>
            <person name="Ahrendt S."/>
            <person name="Riley R."/>
            <person name="Andreopoulos W."/>
            <person name="Labutti K."/>
            <person name="Pangilinan J."/>
            <person name="Ruiz-Duenas F.J."/>
            <person name="Barrasa J.M."/>
            <person name="Sanchez-Garcia M."/>
            <person name="Camarero S."/>
            <person name="Miyauchi S."/>
            <person name="Serrano A."/>
            <person name="Linde D."/>
            <person name="Babiker R."/>
            <person name="Drula E."/>
            <person name="Ayuso-Fernandez I."/>
            <person name="Pacheco R."/>
            <person name="Padilla G."/>
            <person name="Ferreira P."/>
            <person name="Barriuso J."/>
            <person name="Kellner H."/>
            <person name="Castanera R."/>
            <person name="Alfaro M."/>
            <person name="Ramirez L."/>
            <person name="Pisabarro A.G."/>
            <person name="Kuo A."/>
            <person name="Tritt A."/>
            <person name="Lipzen A."/>
            <person name="He G."/>
            <person name="Yan M."/>
            <person name="Ng V."/>
            <person name="Cullen D."/>
            <person name="Martin F."/>
            <person name="Rosso M.-N."/>
            <person name="Henrissat B."/>
            <person name="Hibbett D."/>
            <person name="Martinez A.T."/>
            <person name="Grigoriev I.V."/>
        </authorList>
    </citation>
    <scope>NUCLEOTIDE SEQUENCE</scope>
    <source>
        <strain evidence="1">CBS 247.69</strain>
    </source>
</reference>
<dbReference type="AlphaFoldDB" id="A0A9P6CGZ8"/>
<keyword evidence="2" id="KW-1185">Reference proteome</keyword>
<comment type="caution">
    <text evidence="1">The sequence shown here is derived from an EMBL/GenBank/DDBJ whole genome shotgun (WGS) entry which is preliminary data.</text>
</comment>
<dbReference type="Proteomes" id="UP000807353">
    <property type="component" value="Unassembled WGS sequence"/>
</dbReference>
<accession>A0A9P6CGZ8</accession>
<evidence type="ECO:0000313" key="1">
    <source>
        <dbReference type="EMBL" id="KAF9461770.1"/>
    </source>
</evidence>
<name>A0A9P6CGZ8_9AGAR</name>
<evidence type="ECO:0000313" key="2">
    <source>
        <dbReference type="Proteomes" id="UP000807353"/>
    </source>
</evidence>
<gene>
    <name evidence="1" type="ORF">BDZ94DRAFT_1262943</name>
</gene>
<organism evidence="1 2">
    <name type="scientific">Collybia nuda</name>
    <dbReference type="NCBI Taxonomy" id="64659"/>
    <lineage>
        <taxon>Eukaryota</taxon>
        <taxon>Fungi</taxon>
        <taxon>Dikarya</taxon>
        <taxon>Basidiomycota</taxon>
        <taxon>Agaricomycotina</taxon>
        <taxon>Agaricomycetes</taxon>
        <taxon>Agaricomycetidae</taxon>
        <taxon>Agaricales</taxon>
        <taxon>Tricholomatineae</taxon>
        <taxon>Clitocybaceae</taxon>
        <taxon>Collybia</taxon>
    </lineage>
</organism>